<reference evidence="3" key="1">
    <citation type="submission" date="2021-01" db="EMBL/GenBank/DDBJ databases">
        <authorList>
            <person name="Corre E."/>
            <person name="Pelletier E."/>
            <person name="Niang G."/>
            <person name="Scheremetjew M."/>
            <person name="Finn R."/>
            <person name="Kale V."/>
            <person name="Holt S."/>
            <person name="Cochrane G."/>
            <person name="Meng A."/>
            <person name="Brown T."/>
            <person name="Cohen L."/>
        </authorList>
    </citation>
    <scope>NUCLEOTIDE SEQUENCE</scope>
    <source>
        <strain evidence="3">SPMC142</strain>
    </source>
</reference>
<protein>
    <submittedName>
        <fullName evidence="3">Uncharacterized protein</fullName>
    </submittedName>
</protein>
<sequence>MTSTTSSKAAEGGAGHFRLLEASLALARRQLAEQASLLGDAQQRVESLVSAQRQLRSAVGADGNTESAEKMPLTMVPVVAPTSSSELPPLPPAPLSPTVSSLSMSGSTGEGEQKKINRLRELLGASVRTQSEQASELAAVRKELTEEQSALEGLVAQQGRDQAALREAEELVKSLSAQLSSLQLEAQEQEKTSCNRIIELEAKIAQMEAEHEKRLAFDNALQAVESGPTESIAVAPSPVAAMHVPVGGLEL</sequence>
<feature type="region of interest" description="Disordered" evidence="2">
    <location>
        <begin position="81"/>
        <end position="113"/>
    </location>
</feature>
<evidence type="ECO:0000256" key="2">
    <source>
        <dbReference type="SAM" id="MobiDB-lite"/>
    </source>
</evidence>
<feature type="coiled-coil region" evidence="1">
    <location>
        <begin position="127"/>
        <end position="192"/>
    </location>
</feature>
<evidence type="ECO:0000313" key="3">
    <source>
        <dbReference type="EMBL" id="CAE0565729.1"/>
    </source>
</evidence>
<dbReference type="EMBL" id="HBIQ01058796">
    <property type="protein sequence ID" value="CAE0565729.1"/>
    <property type="molecule type" value="Transcribed_RNA"/>
</dbReference>
<dbReference type="AlphaFoldDB" id="A0A7S3SW00"/>
<evidence type="ECO:0000256" key="1">
    <source>
        <dbReference type="SAM" id="Coils"/>
    </source>
</evidence>
<gene>
    <name evidence="3" type="ORF">SACU0126_LOCUS18662</name>
</gene>
<accession>A0A7S3SW00</accession>
<name>A0A7S3SW00_9SPIT</name>
<proteinExistence type="predicted"/>
<organism evidence="3">
    <name type="scientific">Strombidinopsis acuminata</name>
    <dbReference type="NCBI Taxonomy" id="141414"/>
    <lineage>
        <taxon>Eukaryota</taxon>
        <taxon>Sar</taxon>
        <taxon>Alveolata</taxon>
        <taxon>Ciliophora</taxon>
        <taxon>Intramacronucleata</taxon>
        <taxon>Spirotrichea</taxon>
        <taxon>Choreotrichia</taxon>
        <taxon>Choreotrichida</taxon>
        <taxon>Strombidinopsidae</taxon>
        <taxon>Strombidinopsis</taxon>
    </lineage>
</organism>
<keyword evidence="1" id="KW-0175">Coiled coil</keyword>